<comment type="caution">
    <text evidence="3">The sequence shown here is derived from an EMBL/GenBank/DDBJ whole genome shotgun (WGS) entry which is preliminary data.</text>
</comment>
<feature type="chain" id="PRO_5038822825" evidence="1">
    <location>
        <begin position="28"/>
        <end position="255"/>
    </location>
</feature>
<dbReference type="PANTHER" id="PTHR31157">
    <property type="entry name" value="SCP DOMAIN-CONTAINING PROTEIN"/>
    <property type="match status" value="1"/>
</dbReference>
<evidence type="ECO:0000313" key="4">
    <source>
        <dbReference type="Proteomes" id="UP000824089"/>
    </source>
</evidence>
<dbReference type="PROSITE" id="PS51781">
    <property type="entry name" value="SH3B"/>
    <property type="match status" value="1"/>
</dbReference>
<dbReference type="SUPFAM" id="SSF55797">
    <property type="entry name" value="PR-1-like"/>
    <property type="match status" value="1"/>
</dbReference>
<evidence type="ECO:0000313" key="3">
    <source>
        <dbReference type="EMBL" id="HIU29829.1"/>
    </source>
</evidence>
<proteinExistence type="predicted"/>
<accession>A0A9D1L9D3</accession>
<dbReference type="SMART" id="SM00287">
    <property type="entry name" value="SH3b"/>
    <property type="match status" value="1"/>
</dbReference>
<name>A0A9D1L9D3_9CLOT</name>
<evidence type="ECO:0000256" key="1">
    <source>
        <dbReference type="SAM" id="SignalP"/>
    </source>
</evidence>
<dbReference type="Proteomes" id="UP000824089">
    <property type="component" value="Unassembled WGS sequence"/>
</dbReference>
<dbReference type="Gene3D" id="3.40.33.10">
    <property type="entry name" value="CAP"/>
    <property type="match status" value="1"/>
</dbReference>
<dbReference type="EMBL" id="DVMM01000125">
    <property type="protein sequence ID" value="HIU29829.1"/>
    <property type="molecule type" value="Genomic_DNA"/>
</dbReference>
<dbReference type="AlphaFoldDB" id="A0A9D1L9D3"/>
<dbReference type="CDD" id="cd05379">
    <property type="entry name" value="CAP_bacterial"/>
    <property type="match status" value="1"/>
</dbReference>
<protein>
    <submittedName>
        <fullName evidence="3">SH3 domain-containing protein</fullName>
    </submittedName>
</protein>
<sequence>MNKKAKCCALMIVFAMIVAMITAPAGASDDGQDTFAYKTGNATVNVSGLNLRSGPGTDFAALASIGKSQAVKILGQLGEWYAVYDYNSKQVGFVNGNYITAVSEDSKNDPKVPDEEAPSISEDVSNLENVSDDAQRLLSLVNNVRQESGSEKLEYSEELSKVAYDKARDMVTNNYFSHQSPSYGTPFEMMKAYGLAFTAAAENIAGNQTVDGAFYAWMNSDSHKANITNGDFTKTGIGVYTSPIYGKIIVQLFMK</sequence>
<keyword evidence="1" id="KW-0732">Signal</keyword>
<dbReference type="Gene3D" id="2.30.30.40">
    <property type="entry name" value="SH3 Domains"/>
    <property type="match status" value="1"/>
</dbReference>
<dbReference type="InterPro" id="IPR003646">
    <property type="entry name" value="SH3-like_bac-type"/>
</dbReference>
<feature type="domain" description="SH3b" evidence="2">
    <location>
        <begin position="39"/>
        <end position="103"/>
    </location>
</feature>
<feature type="signal peptide" evidence="1">
    <location>
        <begin position="1"/>
        <end position="27"/>
    </location>
</feature>
<dbReference type="Pfam" id="PF08239">
    <property type="entry name" value="SH3_3"/>
    <property type="match status" value="1"/>
</dbReference>
<dbReference type="PANTHER" id="PTHR31157:SF1">
    <property type="entry name" value="SCP DOMAIN-CONTAINING PROTEIN"/>
    <property type="match status" value="1"/>
</dbReference>
<dbReference type="InterPro" id="IPR014044">
    <property type="entry name" value="CAP_dom"/>
</dbReference>
<dbReference type="InterPro" id="IPR035940">
    <property type="entry name" value="CAP_sf"/>
</dbReference>
<evidence type="ECO:0000259" key="2">
    <source>
        <dbReference type="PROSITE" id="PS51781"/>
    </source>
</evidence>
<organism evidence="3 4">
    <name type="scientific">Candidatus Egerieisoma faecipullorum</name>
    <dbReference type="NCBI Taxonomy" id="2840963"/>
    <lineage>
        <taxon>Bacteria</taxon>
        <taxon>Bacillati</taxon>
        <taxon>Bacillota</taxon>
        <taxon>Clostridia</taxon>
        <taxon>Eubacteriales</taxon>
        <taxon>Clostridiaceae</taxon>
        <taxon>Clostridiaceae incertae sedis</taxon>
        <taxon>Candidatus Egerieisoma</taxon>
    </lineage>
</organism>
<gene>
    <name evidence="3" type="ORF">IAD50_05975</name>
</gene>
<reference evidence="3" key="1">
    <citation type="submission" date="2020-10" db="EMBL/GenBank/DDBJ databases">
        <authorList>
            <person name="Gilroy R."/>
        </authorList>
    </citation>
    <scope>NUCLEOTIDE SEQUENCE</scope>
    <source>
        <strain evidence="3">CHK195-4489</strain>
    </source>
</reference>
<reference evidence="3" key="2">
    <citation type="journal article" date="2021" name="PeerJ">
        <title>Extensive microbial diversity within the chicken gut microbiome revealed by metagenomics and culture.</title>
        <authorList>
            <person name="Gilroy R."/>
            <person name="Ravi A."/>
            <person name="Getino M."/>
            <person name="Pursley I."/>
            <person name="Horton D.L."/>
            <person name="Alikhan N.F."/>
            <person name="Baker D."/>
            <person name="Gharbi K."/>
            <person name="Hall N."/>
            <person name="Watson M."/>
            <person name="Adriaenssens E.M."/>
            <person name="Foster-Nyarko E."/>
            <person name="Jarju S."/>
            <person name="Secka A."/>
            <person name="Antonio M."/>
            <person name="Oren A."/>
            <person name="Chaudhuri R.R."/>
            <person name="La Ragione R."/>
            <person name="Hildebrand F."/>
            <person name="Pallen M.J."/>
        </authorList>
    </citation>
    <scope>NUCLEOTIDE SEQUENCE</scope>
    <source>
        <strain evidence="3">CHK195-4489</strain>
    </source>
</reference>
<dbReference type="Pfam" id="PF00188">
    <property type="entry name" value="CAP"/>
    <property type="match status" value="1"/>
</dbReference>